<keyword evidence="4" id="KW-1185">Reference proteome</keyword>
<dbReference type="HOGENOM" id="CLU_1743255_0_0_1"/>
<feature type="compositionally biased region" description="Basic and acidic residues" evidence="1">
    <location>
        <begin position="137"/>
        <end position="150"/>
    </location>
</feature>
<dbReference type="PaxDb" id="3880-AES97899"/>
<feature type="region of interest" description="Disordered" evidence="1">
    <location>
        <begin position="129"/>
        <end position="150"/>
    </location>
</feature>
<evidence type="ECO:0000313" key="2">
    <source>
        <dbReference type="EMBL" id="AES97899.1"/>
    </source>
</evidence>
<dbReference type="AlphaFoldDB" id="G7K9Z7"/>
<proteinExistence type="predicted"/>
<gene>
    <name evidence="2" type="ordered locus">MTR_5g061560</name>
</gene>
<protein>
    <submittedName>
        <fullName evidence="2 3">Uncharacterized protein</fullName>
    </submittedName>
</protein>
<reference evidence="2 4" key="1">
    <citation type="journal article" date="2011" name="Nature">
        <title>The Medicago genome provides insight into the evolution of rhizobial symbioses.</title>
        <authorList>
            <person name="Young N.D."/>
            <person name="Debelle F."/>
            <person name="Oldroyd G.E."/>
            <person name="Geurts R."/>
            <person name="Cannon S.B."/>
            <person name="Udvardi M.K."/>
            <person name="Benedito V.A."/>
            <person name="Mayer K.F."/>
            <person name="Gouzy J."/>
            <person name="Schoof H."/>
            <person name="Van de Peer Y."/>
            <person name="Proost S."/>
            <person name="Cook D.R."/>
            <person name="Meyers B.C."/>
            <person name="Spannagl M."/>
            <person name="Cheung F."/>
            <person name="De Mita S."/>
            <person name="Krishnakumar V."/>
            <person name="Gundlach H."/>
            <person name="Zhou S."/>
            <person name="Mudge J."/>
            <person name="Bharti A.K."/>
            <person name="Murray J.D."/>
            <person name="Naoumkina M.A."/>
            <person name="Rosen B."/>
            <person name="Silverstein K.A."/>
            <person name="Tang H."/>
            <person name="Rombauts S."/>
            <person name="Zhao P.X."/>
            <person name="Zhou P."/>
            <person name="Barbe V."/>
            <person name="Bardou P."/>
            <person name="Bechner M."/>
            <person name="Bellec A."/>
            <person name="Berger A."/>
            <person name="Berges H."/>
            <person name="Bidwell S."/>
            <person name="Bisseling T."/>
            <person name="Choisne N."/>
            <person name="Couloux A."/>
            <person name="Denny R."/>
            <person name="Deshpande S."/>
            <person name="Dai X."/>
            <person name="Doyle J.J."/>
            <person name="Dudez A.M."/>
            <person name="Farmer A.D."/>
            <person name="Fouteau S."/>
            <person name="Franken C."/>
            <person name="Gibelin C."/>
            <person name="Gish J."/>
            <person name="Goldstein S."/>
            <person name="Gonzalez A.J."/>
            <person name="Green P.J."/>
            <person name="Hallab A."/>
            <person name="Hartog M."/>
            <person name="Hua A."/>
            <person name="Humphray S.J."/>
            <person name="Jeong D.H."/>
            <person name="Jing Y."/>
            <person name="Jocker A."/>
            <person name="Kenton S.M."/>
            <person name="Kim D.J."/>
            <person name="Klee K."/>
            <person name="Lai H."/>
            <person name="Lang C."/>
            <person name="Lin S."/>
            <person name="Macmil S.L."/>
            <person name="Magdelenat G."/>
            <person name="Matthews L."/>
            <person name="McCorrison J."/>
            <person name="Monaghan E.L."/>
            <person name="Mun J.H."/>
            <person name="Najar F.Z."/>
            <person name="Nicholson C."/>
            <person name="Noirot C."/>
            <person name="O'Bleness M."/>
            <person name="Paule C.R."/>
            <person name="Poulain J."/>
            <person name="Prion F."/>
            <person name="Qin B."/>
            <person name="Qu C."/>
            <person name="Retzel E.F."/>
            <person name="Riddle C."/>
            <person name="Sallet E."/>
            <person name="Samain S."/>
            <person name="Samson N."/>
            <person name="Sanders I."/>
            <person name="Saurat O."/>
            <person name="Scarpelli C."/>
            <person name="Schiex T."/>
            <person name="Segurens B."/>
            <person name="Severin A.J."/>
            <person name="Sherrier D.J."/>
            <person name="Shi R."/>
            <person name="Sims S."/>
            <person name="Singer S.R."/>
            <person name="Sinharoy S."/>
            <person name="Sterck L."/>
            <person name="Viollet A."/>
            <person name="Wang B.B."/>
            <person name="Wang K."/>
            <person name="Wang M."/>
            <person name="Wang X."/>
            <person name="Warfsmann J."/>
            <person name="Weissenbach J."/>
            <person name="White D.D."/>
            <person name="White J.D."/>
            <person name="Wiley G.B."/>
            <person name="Wincker P."/>
            <person name="Xing Y."/>
            <person name="Yang L."/>
            <person name="Yao Z."/>
            <person name="Ying F."/>
            <person name="Zhai J."/>
            <person name="Zhou L."/>
            <person name="Zuber A."/>
            <person name="Denarie J."/>
            <person name="Dixon R.A."/>
            <person name="May G.D."/>
            <person name="Schwartz D.C."/>
            <person name="Rogers J."/>
            <person name="Quetier F."/>
            <person name="Town C.D."/>
            <person name="Roe B.A."/>
        </authorList>
    </citation>
    <scope>NUCLEOTIDE SEQUENCE [LARGE SCALE GENOMIC DNA]</scope>
    <source>
        <strain evidence="2">A17</strain>
        <strain evidence="3 4">cv. Jemalong A17</strain>
    </source>
</reference>
<reference evidence="3" key="3">
    <citation type="submission" date="2015-04" db="UniProtKB">
        <authorList>
            <consortium name="EnsemblPlants"/>
        </authorList>
    </citation>
    <scope>IDENTIFICATION</scope>
    <source>
        <strain evidence="3">cv. Jemalong A17</strain>
    </source>
</reference>
<dbReference type="Proteomes" id="UP000002051">
    <property type="component" value="Chromosome 5"/>
</dbReference>
<dbReference type="EMBL" id="CM001221">
    <property type="protein sequence ID" value="AES97899.1"/>
    <property type="molecule type" value="Genomic_DNA"/>
</dbReference>
<evidence type="ECO:0000256" key="1">
    <source>
        <dbReference type="SAM" id="MobiDB-lite"/>
    </source>
</evidence>
<sequence length="150" mass="17461">MGAHPLITLGDYGRLDTLEEVSLGFQLPNLVVFDIKNIVMLNFKFNQFLGKESKDYGFTFPIEVIVMEMKEFDSVQMTLGRPFLATTRTIINMDQWEIIIRLGKDYITYKVSEQYCYLRQRVVSKEEANLNAEDQDQDKKHEGHRLLSTS</sequence>
<dbReference type="EnsemblPlants" id="AES97899">
    <property type="protein sequence ID" value="AES97899"/>
    <property type="gene ID" value="MTR_5g061560"/>
</dbReference>
<reference evidence="2 4" key="2">
    <citation type="journal article" date="2014" name="BMC Genomics">
        <title>An improved genome release (version Mt4.0) for the model legume Medicago truncatula.</title>
        <authorList>
            <person name="Tang H."/>
            <person name="Krishnakumar V."/>
            <person name="Bidwell S."/>
            <person name="Rosen B."/>
            <person name="Chan A."/>
            <person name="Zhou S."/>
            <person name="Gentzbittel L."/>
            <person name="Childs K.L."/>
            <person name="Yandell M."/>
            <person name="Gundlach H."/>
            <person name="Mayer K.F."/>
            <person name="Schwartz D.C."/>
            <person name="Town C.D."/>
        </authorList>
    </citation>
    <scope>GENOME REANNOTATION</scope>
    <source>
        <strain evidence="3 4">cv. Jemalong A17</strain>
    </source>
</reference>
<evidence type="ECO:0000313" key="3">
    <source>
        <dbReference type="EnsemblPlants" id="AES97899"/>
    </source>
</evidence>
<name>G7K9Z7_MEDTR</name>
<accession>G7K9Z7</accession>
<organism evidence="2 4">
    <name type="scientific">Medicago truncatula</name>
    <name type="common">Barrel medic</name>
    <name type="synonym">Medicago tribuloides</name>
    <dbReference type="NCBI Taxonomy" id="3880"/>
    <lineage>
        <taxon>Eukaryota</taxon>
        <taxon>Viridiplantae</taxon>
        <taxon>Streptophyta</taxon>
        <taxon>Embryophyta</taxon>
        <taxon>Tracheophyta</taxon>
        <taxon>Spermatophyta</taxon>
        <taxon>Magnoliopsida</taxon>
        <taxon>eudicotyledons</taxon>
        <taxon>Gunneridae</taxon>
        <taxon>Pentapetalae</taxon>
        <taxon>rosids</taxon>
        <taxon>fabids</taxon>
        <taxon>Fabales</taxon>
        <taxon>Fabaceae</taxon>
        <taxon>Papilionoideae</taxon>
        <taxon>50 kb inversion clade</taxon>
        <taxon>NPAAA clade</taxon>
        <taxon>Hologalegina</taxon>
        <taxon>IRL clade</taxon>
        <taxon>Trifolieae</taxon>
        <taxon>Medicago</taxon>
    </lineage>
</organism>
<evidence type="ECO:0000313" key="4">
    <source>
        <dbReference type="Proteomes" id="UP000002051"/>
    </source>
</evidence>